<dbReference type="STRING" id="65489.A0A0D3H6F3"/>
<feature type="binding site" evidence="1">
    <location>
        <position position="118"/>
    </location>
    <ligand>
        <name>ATP</name>
        <dbReference type="ChEBI" id="CHEBI:30616"/>
    </ligand>
</feature>
<dbReference type="Proteomes" id="UP000026960">
    <property type="component" value="Chromosome 9"/>
</dbReference>
<evidence type="ECO:0000256" key="2">
    <source>
        <dbReference type="SAM" id="Phobius"/>
    </source>
</evidence>
<dbReference type="GO" id="GO:0005524">
    <property type="term" value="F:ATP binding"/>
    <property type="evidence" value="ECO:0007669"/>
    <property type="project" value="UniProtKB-UniRule"/>
</dbReference>
<organism evidence="4">
    <name type="scientific">Oryza barthii</name>
    <dbReference type="NCBI Taxonomy" id="65489"/>
    <lineage>
        <taxon>Eukaryota</taxon>
        <taxon>Viridiplantae</taxon>
        <taxon>Streptophyta</taxon>
        <taxon>Embryophyta</taxon>
        <taxon>Tracheophyta</taxon>
        <taxon>Spermatophyta</taxon>
        <taxon>Magnoliopsida</taxon>
        <taxon>Liliopsida</taxon>
        <taxon>Poales</taxon>
        <taxon>Poaceae</taxon>
        <taxon>BOP clade</taxon>
        <taxon>Oryzoideae</taxon>
        <taxon>Oryzeae</taxon>
        <taxon>Oryzinae</taxon>
        <taxon>Oryza</taxon>
    </lineage>
</organism>
<keyword evidence="2" id="KW-0472">Membrane</keyword>
<dbReference type="InterPro" id="IPR017441">
    <property type="entry name" value="Protein_kinase_ATP_BS"/>
</dbReference>
<dbReference type="GO" id="GO:0004672">
    <property type="term" value="F:protein kinase activity"/>
    <property type="evidence" value="ECO:0007669"/>
    <property type="project" value="InterPro"/>
</dbReference>
<dbReference type="SUPFAM" id="SSF56112">
    <property type="entry name" value="Protein kinase-like (PK-like)"/>
    <property type="match status" value="1"/>
</dbReference>
<name>A0A0D3H6F3_9ORYZ</name>
<keyword evidence="2" id="KW-1133">Transmembrane helix</keyword>
<dbReference type="Gene3D" id="3.30.200.20">
    <property type="entry name" value="Phosphorylase Kinase, domain 1"/>
    <property type="match status" value="1"/>
</dbReference>
<dbReference type="PaxDb" id="65489-OBART09G08930.1"/>
<evidence type="ECO:0000259" key="3">
    <source>
        <dbReference type="PROSITE" id="PS50011"/>
    </source>
</evidence>
<dbReference type="Pfam" id="PF07714">
    <property type="entry name" value="PK_Tyr_Ser-Thr"/>
    <property type="match status" value="1"/>
</dbReference>
<keyword evidence="5" id="KW-1185">Reference proteome</keyword>
<dbReference type="EnsemblPlants" id="OBART09G08930.1">
    <property type="protein sequence ID" value="OBART09G08930.1"/>
    <property type="gene ID" value="OBART09G08930"/>
</dbReference>
<proteinExistence type="predicted"/>
<dbReference type="PANTHER" id="PTHR45631">
    <property type="entry name" value="OS07G0107800 PROTEIN-RELATED"/>
    <property type="match status" value="1"/>
</dbReference>
<dbReference type="PROSITE" id="PS00107">
    <property type="entry name" value="PROTEIN_KINASE_ATP"/>
    <property type="match status" value="1"/>
</dbReference>
<dbReference type="HOGENOM" id="CLU_000288_139_4_1"/>
<dbReference type="InterPro" id="IPR011009">
    <property type="entry name" value="Kinase-like_dom_sf"/>
</dbReference>
<sequence>MCKKPITSSSSRKRAATLAVYVVAPVLVVAMLVVAYLIWRAKRKPHFSTDDSPMVPEQIGPPRHWINHWDHLQKPKNHRFTYEELAKFTDSFKRLIGHGGFGNVYYSCLEDSTEVAVKMRTESSSHGLDEFLAEVPNIVNHRNLVSLIGYCWEKDHLALVYEYMSSGNLSDYLRGLSIAIFKY</sequence>
<dbReference type="PROSITE" id="PS50011">
    <property type="entry name" value="PROTEIN_KINASE_DOM"/>
    <property type="match status" value="1"/>
</dbReference>
<reference evidence="4" key="2">
    <citation type="submission" date="2015-03" db="UniProtKB">
        <authorList>
            <consortium name="EnsemblPlants"/>
        </authorList>
    </citation>
    <scope>IDENTIFICATION</scope>
</reference>
<protein>
    <recommendedName>
        <fullName evidence="3">Protein kinase domain-containing protein</fullName>
    </recommendedName>
</protein>
<keyword evidence="1" id="KW-0547">Nucleotide-binding</keyword>
<feature type="transmembrane region" description="Helical" evidence="2">
    <location>
        <begin position="18"/>
        <end position="39"/>
    </location>
</feature>
<accession>A0A0D3H6F3</accession>
<keyword evidence="1" id="KW-0067">ATP-binding</keyword>
<evidence type="ECO:0000256" key="1">
    <source>
        <dbReference type="PROSITE-ProRule" id="PRU10141"/>
    </source>
</evidence>
<keyword evidence="2" id="KW-0812">Transmembrane</keyword>
<evidence type="ECO:0000313" key="5">
    <source>
        <dbReference type="Proteomes" id="UP000026960"/>
    </source>
</evidence>
<dbReference type="InterPro" id="IPR000719">
    <property type="entry name" value="Prot_kinase_dom"/>
</dbReference>
<dbReference type="InterPro" id="IPR001245">
    <property type="entry name" value="Ser-Thr/Tyr_kinase_cat_dom"/>
</dbReference>
<dbReference type="PANTHER" id="PTHR45631:SF6">
    <property type="entry name" value="OS09G0352000 PROTEIN"/>
    <property type="match status" value="1"/>
</dbReference>
<evidence type="ECO:0000313" key="4">
    <source>
        <dbReference type="EnsemblPlants" id="OBART09G08930.1"/>
    </source>
</evidence>
<reference evidence="4" key="1">
    <citation type="journal article" date="2009" name="Rice">
        <title>De Novo Next Generation Sequencing of Plant Genomes.</title>
        <authorList>
            <person name="Rounsley S."/>
            <person name="Marri P.R."/>
            <person name="Yu Y."/>
            <person name="He R."/>
            <person name="Sisneros N."/>
            <person name="Goicoechea J.L."/>
            <person name="Lee S.J."/>
            <person name="Angelova A."/>
            <person name="Kudrna D."/>
            <person name="Luo M."/>
            <person name="Affourtit J."/>
            <person name="Desany B."/>
            <person name="Knight J."/>
            <person name="Niazi F."/>
            <person name="Egholm M."/>
            <person name="Wing R.A."/>
        </authorList>
    </citation>
    <scope>NUCLEOTIDE SEQUENCE [LARGE SCALE GENOMIC DNA]</scope>
    <source>
        <strain evidence="4">cv. IRGC 105608</strain>
    </source>
</reference>
<dbReference type="eggNOG" id="ENOG502QQCZ">
    <property type="taxonomic scope" value="Eukaryota"/>
</dbReference>
<dbReference type="AlphaFoldDB" id="A0A0D3H6F3"/>
<feature type="domain" description="Protein kinase" evidence="3">
    <location>
        <begin position="90"/>
        <end position="183"/>
    </location>
</feature>
<dbReference type="Gramene" id="OBART09G08930.1">
    <property type="protein sequence ID" value="OBART09G08930.1"/>
    <property type="gene ID" value="OBART09G08930"/>
</dbReference>